<dbReference type="Proteomes" id="UP000037288">
    <property type="component" value="Unassembled WGS sequence"/>
</dbReference>
<dbReference type="Gene3D" id="1.10.3210.10">
    <property type="entry name" value="Hypothetical protein af1432"/>
    <property type="match status" value="1"/>
</dbReference>
<dbReference type="PANTHER" id="PTHR45228">
    <property type="entry name" value="CYCLIC DI-GMP PHOSPHODIESTERASE TM_0186-RELATED"/>
    <property type="match status" value="1"/>
</dbReference>
<name>A0A0K9XFK1_9ACTN</name>
<dbReference type="InterPro" id="IPR052020">
    <property type="entry name" value="Cyclic_di-GMP/3'3'-cGAMP_PDE"/>
</dbReference>
<keyword evidence="4" id="KW-1185">Reference proteome</keyword>
<gene>
    <name evidence="3" type="ORF">AC230_16255</name>
</gene>
<dbReference type="PATRIC" id="fig|1678637.3.peg.3503"/>
<comment type="caution">
    <text evidence="3">The sequence shown here is derived from an EMBL/GenBank/DDBJ whole genome shotgun (WGS) entry which is preliminary data.</text>
</comment>
<organism evidence="3 4">
    <name type="scientific">Streptomyces caatingaensis</name>
    <dbReference type="NCBI Taxonomy" id="1678637"/>
    <lineage>
        <taxon>Bacteria</taxon>
        <taxon>Bacillati</taxon>
        <taxon>Actinomycetota</taxon>
        <taxon>Actinomycetes</taxon>
        <taxon>Kitasatosporales</taxon>
        <taxon>Streptomycetaceae</taxon>
        <taxon>Streptomyces</taxon>
    </lineage>
</organism>
<dbReference type="PANTHER" id="PTHR45228:SF4">
    <property type="entry name" value="LIPOPROTEIN"/>
    <property type="match status" value="1"/>
</dbReference>
<evidence type="ECO:0000256" key="1">
    <source>
        <dbReference type="SAM" id="Phobius"/>
    </source>
</evidence>
<keyword evidence="2" id="KW-0732">Signal</keyword>
<proteinExistence type="predicted"/>
<dbReference type="RefSeq" id="WP_049716867.1">
    <property type="nucleotide sequence ID" value="NZ_LFXA01000009.1"/>
</dbReference>
<dbReference type="AlphaFoldDB" id="A0A0K9XFK1"/>
<feature type="transmembrane region" description="Helical" evidence="1">
    <location>
        <begin position="135"/>
        <end position="157"/>
    </location>
</feature>
<dbReference type="EMBL" id="LFXA01000009">
    <property type="protein sequence ID" value="KNB51856.1"/>
    <property type="molecule type" value="Genomic_DNA"/>
</dbReference>
<sequence>MSLARAVHLAAAAGALLALAWTVRHGLAQPGTAAAYGALIALGEALRHRPGAPGDDREAAPVAAAGSLAYALLGEVGGAPATHGVPQVVAVVLGATLAGAAGRPPAPDRLARRMAGTALAALCFQPLHRAGPCPYYVLSLLLLLALTAVSDAVLAAALARSRAGGRYAAALRTELRALPGIGPAVCATGVTAALAPSVAGLWVLPLCCLPLLVVQVSARRRGAARRTCARTAASLARATELAGCTPAGHAVRVAELSRAVGRELGMTEAGLGVVEYAALMHDVGQLSLLDPVPAGATEPLPPEERRRLARLGGAVARLAPLEGVDAAEVAAAVERQADPYREQPLAARVVRTVNAYEDLACGTGHGPAAALGLLRRAVAAGSLDHEPRVVEALARVLARDAPGRTEV</sequence>
<reference evidence="4" key="1">
    <citation type="submission" date="2015-07" db="EMBL/GenBank/DDBJ databases">
        <title>Draft genome sequence of Streptomyces sp. CMAA 1322, a bacterium isolated from Caatinga biome, from dry forest semiarid of Brazil.</title>
        <authorList>
            <person name="Santos S.N."/>
            <person name="Gacesa R."/>
            <person name="Taketani R.G."/>
            <person name="Long P.F."/>
            <person name="Melo I.S."/>
        </authorList>
    </citation>
    <scope>NUCLEOTIDE SEQUENCE [LARGE SCALE GENOMIC DNA]</scope>
    <source>
        <strain evidence="4">CMAA 1322</strain>
    </source>
</reference>
<dbReference type="InterPro" id="IPR003607">
    <property type="entry name" value="HD/PDEase_dom"/>
</dbReference>
<keyword evidence="1" id="KW-1133">Transmembrane helix</keyword>
<dbReference type="STRING" id="1678637.AC230_16255"/>
<evidence type="ECO:0000256" key="2">
    <source>
        <dbReference type="SAM" id="SignalP"/>
    </source>
</evidence>
<feature type="signal peptide" evidence="2">
    <location>
        <begin position="1"/>
        <end position="20"/>
    </location>
</feature>
<evidence type="ECO:0000313" key="4">
    <source>
        <dbReference type="Proteomes" id="UP000037288"/>
    </source>
</evidence>
<dbReference type="SUPFAM" id="SSF109604">
    <property type="entry name" value="HD-domain/PDEase-like"/>
    <property type="match status" value="1"/>
</dbReference>
<accession>A0A0K9XFK1</accession>
<dbReference type="CDD" id="cd00077">
    <property type="entry name" value="HDc"/>
    <property type="match status" value="1"/>
</dbReference>
<keyword evidence="1" id="KW-0472">Membrane</keyword>
<feature type="transmembrane region" description="Helical" evidence="1">
    <location>
        <begin position="201"/>
        <end position="218"/>
    </location>
</feature>
<protein>
    <recommendedName>
        <fullName evidence="5">Metal-dependent phosphohydrolase</fullName>
    </recommendedName>
</protein>
<keyword evidence="1" id="KW-0812">Transmembrane</keyword>
<evidence type="ECO:0000313" key="3">
    <source>
        <dbReference type="EMBL" id="KNB51856.1"/>
    </source>
</evidence>
<feature type="chain" id="PRO_5039121243" description="Metal-dependent phosphohydrolase" evidence="2">
    <location>
        <begin position="21"/>
        <end position="407"/>
    </location>
</feature>
<evidence type="ECO:0008006" key="5">
    <source>
        <dbReference type="Google" id="ProtNLM"/>
    </source>
</evidence>